<accession>A0A918JVG6</accession>
<comment type="caution">
    <text evidence="1">The sequence shown here is derived from an EMBL/GenBank/DDBJ whole genome shotgun (WGS) entry which is preliminary data.</text>
</comment>
<dbReference type="PANTHER" id="PTHR40099">
    <property type="entry name" value="ACETOLACTATE SYNTHASE, SMALL SUBUNIT"/>
    <property type="match status" value="1"/>
</dbReference>
<reference evidence="1 2" key="1">
    <citation type="journal article" date="2014" name="Int. J. Syst. Evol. Microbiol.">
        <title>Complete genome sequence of Corynebacterium casei LMG S-19264T (=DSM 44701T), isolated from a smear-ripened cheese.</title>
        <authorList>
            <consortium name="US DOE Joint Genome Institute (JGI-PGF)"/>
            <person name="Walter F."/>
            <person name="Albersmeier A."/>
            <person name="Kalinowski J."/>
            <person name="Ruckert C."/>
        </authorList>
    </citation>
    <scope>NUCLEOTIDE SEQUENCE [LARGE SCALE GENOMIC DNA]</scope>
    <source>
        <strain evidence="1 2">KCTC 12285</strain>
    </source>
</reference>
<protein>
    <recommendedName>
        <fullName evidence="3">ACT domain-containing protein</fullName>
    </recommendedName>
</protein>
<evidence type="ECO:0008006" key="3">
    <source>
        <dbReference type="Google" id="ProtNLM"/>
    </source>
</evidence>
<dbReference type="RefSeq" id="WP_027411760.1">
    <property type="nucleotide sequence ID" value="NZ_BMWS01000008.1"/>
</dbReference>
<dbReference type="Proteomes" id="UP000601108">
    <property type="component" value="Unassembled WGS sequence"/>
</dbReference>
<evidence type="ECO:0000313" key="1">
    <source>
        <dbReference type="EMBL" id="GGX14764.1"/>
    </source>
</evidence>
<gene>
    <name evidence="1" type="ORF">GCM10007384_15480</name>
</gene>
<name>A0A918JVG6_9FLAO</name>
<evidence type="ECO:0000313" key="2">
    <source>
        <dbReference type="Proteomes" id="UP000601108"/>
    </source>
</evidence>
<proteinExistence type="predicted"/>
<sequence>MKDLEIQLENHPGALAKMGEVLASAKVSVEGGGAWIAGNSGTAHFLFEDATKARKALENNNIKVIKENKILIQRLQQDQPGQLGKITRIMQQAGVNIQVLYSDHDNQLILVVDDYEKGKVVSDNWSKGVYN</sequence>
<dbReference type="InterPro" id="IPR045865">
    <property type="entry name" value="ACT-like_dom_sf"/>
</dbReference>
<dbReference type="AlphaFoldDB" id="A0A918JVG6"/>
<dbReference type="EMBL" id="BMWS01000008">
    <property type="protein sequence ID" value="GGX14764.1"/>
    <property type="molecule type" value="Genomic_DNA"/>
</dbReference>
<organism evidence="1 2">
    <name type="scientific">Aquimarina muelleri</name>
    <dbReference type="NCBI Taxonomy" id="279356"/>
    <lineage>
        <taxon>Bacteria</taxon>
        <taxon>Pseudomonadati</taxon>
        <taxon>Bacteroidota</taxon>
        <taxon>Flavobacteriia</taxon>
        <taxon>Flavobacteriales</taxon>
        <taxon>Flavobacteriaceae</taxon>
        <taxon>Aquimarina</taxon>
    </lineage>
</organism>
<dbReference type="PANTHER" id="PTHR40099:SF1">
    <property type="entry name" value="ACETOLACTATE SYNTHASE, SMALL SUBUNIT"/>
    <property type="match status" value="1"/>
</dbReference>
<dbReference type="SUPFAM" id="SSF55021">
    <property type="entry name" value="ACT-like"/>
    <property type="match status" value="2"/>
</dbReference>
<dbReference type="Gene3D" id="3.30.2130.10">
    <property type="entry name" value="VC0802-like"/>
    <property type="match status" value="1"/>
</dbReference>
<keyword evidence="2" id="KW-1185">Reference proteome</keyword>